<evidence type="ECO:0000313" key="2">
    <source>
        <dbReference type="Proteomes" id="UP000828048"/>
    </source>
</evidence>
<comment type="caution">
    <text evidence="1">The sequence shown here is derived from an EMBL/GenBank/DDBJ whole genome shotgun (WGS) entry which is preliminary data.</text>
</comment>
<gene>
    <name evidence="1" type="ORF">Vadar_014898</name>
</gene>
<dbReference type="Proteomes" id="UP000828048">
    <property type="component" value="Chromosome 6"/>
</dbReference>
<name>A0ACB7X9X9_9ERIC</name>
<dbReference type="EMBL" id="CM037156">
    <property type="protein sequence ID" value="KAH7837532.1"/>
    <property type="molecule type" value="Genomic_DNA"/>
</dbReference>
<evidence type="ECO:0000313" key="1">
    <source>
        <dbReference type="EMBL" id="KAH7837532.1"/>
    </source>
</evidence>
<protein>
    <submittedName>
        <fullName evidence="1">Uncharacterized protein</fullName>
    </submittedName>
</protein>
<reference evidence="1 2" key="1">
    <citation type="journal article" date="2021" name="Hortic Res">
        <title>High-quality reference genome and annotation aids understanding of berry development for evergreen blueberry (Vaccinium darrowii).</title>
        <authorList>
            <person name="Yu J."/>
            <person name="Hulse-Kemp A.M."/>
            <person name="Babiker E."/>
            <person name="Staton M."/>
        </authorList>
    </citation>
    <scope>NUCLEOTIDE SEQUENCE [LARGE SCALE GENOMIC DNA]</scope>
    <source>
        <strain evidence="2">cv. NJ 8807/NJ 8810</strain>
        <tissue evidence="1">Young leaf</tissue>
    </source>
</reference>
<proteinExistence type="predicted"/>
<accession>A0ACB7X9X9</accession>
<organism evidence="1 2">
    <name type="scientific">Vaccinium darrowii</name>
    <dbReference type="NCBI Taxonomy" id="229202"/>
    <lineage>
        <taxon>Eukaryota</taxon>
        <taxon>Viridiplantae</taxon>
        <taxon>Streptophyta</taxon>
        <taxon>Embryophyta</taxon>
        <taxon>Tracheophyta</taxon>
        <taxon>Spermatophyta</taxon>
        <taxon>Magnoliopsida</taxon>
        <taxon>eudicotyledons</taxon>
        <taxon>Gunneridae</taxon>
        <taxon>Pentapetalae</taxon>
        <taxon>asterids</taxon>
        <taxon>Ericales</taxon>
        <taxon>Ericaceae</taxon>
        <taxon>Vaccinioideae</taxon>
        <taxon>Vaccinieae</taxon>
        <taxon>Vaccinium</taxon>
    </lineage>
</organism>
<keyword evidence="2" id="KW-1185">Reference proteome</keyword>
<sequence length="210" mass="23470">MPRYALFAFTICFLTLIPIIRAVPTFDKVDCPNATNATVSTYAQNSTYQTNLNTLLSALSSHSTVSSGFYKSDVGTIQPDVAYGFFLCRGDVSAAVCEDCVGFASRDVVARCPTLKRVTIWYDECMLRYSNRTIFFNVEEETAFYSWNGDNVTNVTRFNEVFPEPPHHIILSVHLRRLAPLLETPPPPSPGAFSLEILQNFIGKFTSLNN</sequence>